<reference evidence="3 4" key="1">
    <citation type="submission" date="2014-01" db="EMBL/GenBank/DDBJ databases">
        <title>Full genme sequencing of cellulolytic bacterium Gynuella sunshinyii YC6258T gen. nov., sp. nov.</title>
        <authorList>
            <person name="Khan H."/>
            <person name="Chung E.J."/>
            <person name="Chung Y.R."/>
        </authorList>
    </citation>
    <scope>NUCLEOTIDE SEQUENCE [LARGE SCALE GENOMIC DNA]</scope>
    <source>
        <strain evidence="3 4">YC6258</strain>
    </source>
</reference>
<dbReference type="PANTHER" id="PTHR38436">
    <property type="entry name" value="POLYKETIDE CYCLASE SNOAL-LIKE DOMAIN"/>
    <property type="match status" value="1"/>
</dbReference>
<dbReference type="OrthoDB" id="9812089at2"/>
<dbReference type="InterPro" id="IPR037401">
    <property type="entry name" value="SnoaL-like"/>
</dbReference>
<evidence type="ECO:0000313" key="3">
    <source>
        <dbReference type="EMBL" id="AJQ97659.1"/>
    </source>
</evidence>
<keyword evidence="4" id="KW-1185">Reference proteome</keyword>
<accession>A0A0C5W4X8</accession>
<gene>
    <name evidence="3" type="ORF">YC6258_05631</name>
</gene>
<dbReference type="InterPro" id="IPR009959">
    <property type="entry name" value="Cyclase_SnoaL-like"/>
</dbReference>
<dbReference type="SUPFAM" id="SSF54427">
    <property type="entry name" value="NTF2-like"/>
    <property type="match status" value="2"/>
</dbReference>
<feature type="domain" description="SnoaL-like" evidence="2">
    <location>
        <begin position="213"/>
        <end position="308"/>
    </location>
</feature>
<dbReference type="EMBL" id="CP007142">
    <property type="protein sequence ID" value="AJQ97659.1"/>
    <property type="molecule type" value="Genomic_DNA"/>
</dbReference>
<dbReference type="STRING" id="1445510.YC6258_05631"/>
<dbReference type="AlphaFoldDB" id="A0A0C5W4X8"/>
<feature type="signal peptide" evidence="1">
    <location>
        <begin position="1"/>
        <end position="18"/>
    </location>
</feature>
<dbReference type="InterPro" id="IPR032710">
    <property type="entry name" value="NTF2-like_dom_sf"/>
</dbReference>
<name>A0A0C5W4X8_9GAMM</name>
<dbReference type="KEGG" id="gsn:YC6258_05631"/>
<feature type="domain" description="SnoaL-like" evidence="2">
    <location>
        <begin position="68"/>
        <end position="164"/>
    </location>
</feature>
<dbReference type="GO" id="GO:0030638">
    <property type="term" value="P:polyketide metabolic process"/>
    <property type="evidence" value="ECO:0007669"/>
    <property type="project" value="InterPro"/>
</dbReference>
<evidence type="ECO:0000259" key="2">
    <source>
        <dbReference type="Pfam" id="PF12680"/>
    </source>
</evidence>
<dbReference type="RefSeq" id="WP_082070896.1">
    <property type="nucleotide sequence ID" value="NZ_CP007142.1"/>
</dbReference>
<dbReference type="PATRIC" id="fig|1445510.3.peg.5594"/>
<evidence type="ECO:0000313" key="4">
    <source>
        <dbReference type="Proteomes" id="UP000032266"/>
    </source>
</evidence>
<protein>
    <recommendedName>
        <fullName evidence="2">SnoaL-like domain-containing protein</fullName>
    </recommendedName>
</protein>
<dbReference type="PANTHER" id="PTHR38436:SF1">
    <property type="entry name" value="ESTER CYCLASE"/>
    <property type="match status" value="1"/>
</dbReference>
<feature type="chain" id="PRO_5002183823" description="SnoaL-like domain-containing protein" evidence="1">
    <location>
        <begin position="19"/>
        <end position="318"/>
    </location>
</feature>
<proteinExistence type="predicted"/>
<sequence length="318" mass="35157">MRLKIAYLLAGCTVTLLAACAPIKAHKVEQAAPQPAVAVTANPDHESMLSSTNPQLAANKRLVYDMWRTLLDAHDVEAGKKYLAPGYIQHNPNIDTGRDAILAAIGSFGAARPIPDRIQKDLVAIVAEKDLVVLVFVAEHDEPRAYTTTWFDMFRVNNGVITEHWDNGTLAPGSVAGRYAPVVENPDQQAVLSSHDSKLAANKRRVYDMWRVLLDAQQVEEAPKYLAKDYIQHNPLANTGLSGFMDFFRQFAQPKAVQPTLNGFVNMVAEGDLVVLATVANDKDSNGRPYTTTWFDMFRVKGDKMVEHWDTATIPVSQ</sequence>
<dbReference type="Pfam" id="PF12680">
    <property type="entry name" value="SnoaL_2"/>
    <property type="match status" value="2"/>
</dbReference>
<dbReference type="HOGENOM" id="CLU_073327_0_0_6"/>
<dbReference type="Proteomes" id="UP000032266">
    <property type="component" value="Chromosome"/>
</dbReference>
<evidence type="ECO:0000256" key="1">
    <source>
        <dbReference type="SAM" id="SignalP"/>
    </source>
</evidence>
<organism evidence="3 4">
    <name type="scientific">Gynuella sunshinyii YC6258</name>
    <dbReference type="NCBI Taxonomy" id="1445510"/>
    <lineage>
        <taxon>Bacteria</taxon>
        <taxon>Pseudomonadati</taxon>
        <taxon>Pseudomonadota</taxon>
        <taxon>Gammaproteobacteria</taxon>
        <taxon>Oceanospirillales</taxon>
        <taxon>Saccharospirillaceae</taxon>
        <taxon>Gynuella</taxon>
    </lineage>
</organism>
<dbReference type="PROSITE" id="PS51257">
    <property type="entry name" value="PROKAR_LIPOPROTEIN"/>
    <property type="match status" value="1"/>
</dbReference>
<dbReference type="Gene3D" id="3.10.450.50">
    <property type="match status" value="2"/>
</dbReference>
<keyword evidence="1" id="KW-0732">Signal</keyword>